<dbReference type="InterPro" id="IPR052664">
    <property type="entry name" value="BTB-MATH_domain_protein"/>
</dbReference>
<dbReference type="PANTHER" id="PTHR22743">
    <property type="entry name" value="MEPRIN/TRAF-LIKE MATH FAMILY-C.ELEGANS"/>
    <property type="match status" value="1"/>
</dbReference>
<dbReference type="PROSITE" id="PS50097">
    <property type="entry name" value="BTB"/>
    <property type="match status" value="1"/>
</dbReference>
<dbReference type="InterPro" id="IPR000210">
    <property type="entry name" value="BTB/POZ_dom"/>
</dbReference>
<feature type="region of interest" description="Disordered" evidence="1">
    <location>
        <begin position="61"/>
        <end position="84"/>
    </location>
</feature>
<reference evidence="5" key="1">
    <citation type="submission" date="2017-10" db="EMBL/GenBank/DDBJ databases">
        <title>Rapid genome shrinkage in a self-fertile nematode reveals novel sperm competition proteins.</title>
        <authorList>
            <person name="Yin D."/>
            <person name="Schwarz E.M."/>
            <person name="Thomas C.G."/>
            <person name="Felde R.L."/>
            <person name="Korf I.F."/>
            <person name="Cutter A.D."/>
            <person name="Schartner C.M."/>
            <person name="Ralston E.J."/>
            <person name="Meyer B.J."/>
            <person name="Haag E.S."/>
        </authorList>
    </citation>
    <scope>NUCLEOTIDE SEQUENCE [LARGE SCALE GENOMIC DNA]</scope>
    <source>
        <strain evidence="5">JU1422</strain>
    </source>
</reference>
<dbReference type="SMART" id="SM00225">
    <property type="entry name" value="BTB"/>
    <property type="match status" value="1"/>
</dbReference>
<dbReference type="CDD" id="cd00121">
    <property type="entry name" value="MATH"/>
    <property type="match status" value="1"/>
</dbReference>
<dbReference type="Pfam" id="PF00917">
    <property type="entry name" value="MATH"/>
    <property type="match status" value="1"/>
</dbReference>
<dbReference type="STRING" id="1611254.A0A2G5V652"/>
<evidence type="ECO:0000313" key="4">
    <source>
        <dbReference type="EMBL" id="PIC47222.1"/>
    </source>
</evidence>
<evidence type="ECO:0000256" key="1">
    <source>
        <dbReference type="SAM" id="MobiDB-lite"/>
    </source>
</evidence>
<dbReference type="CDD" id="cd18186">
    <property type="entry name" value="BTB_POZ_ZBTB_KLHL-like"/>
    <property type="match status" value="1"/>
</dbReference>
<evidence type="ECO:0000313" key="5">
    <source>
        <dbReference type="Proteomes" id="UP000230233"/>
    </source>
</evidence>
<dbReference type="Proteomes" id="UP000230233">
    <property type="component" value="Chromosome II"/>
</dbReference>
<dbReference type="InterPro" id="IPR011333">
    <property type="entry name" value="SKP1/BTB/POZ_sf"/>
</dbReference>
<evidence type="ECO:0008006" key="6">
    <source>
        <dbReference type="Google" id="ProtNLM"/>
    </source>
</evidence>
<accession>A0A2G5V652</accession>
<sequence length="424" mass="48549">MSNNDNTADPGDVSQVDPTVKTPENLKEIDEIKQTLKRKFDEVSEKLQSIEASISKIPKIENDEKSIESTENEADSSKNSSNSIESTVSKAIQKSEKRFVLKNVFKDVENFEEGVSYITKFETHFNVDRYIWIIFSRSKLYLIFSSIHLKRSDGHLAFFVSIRGSENATEWSVETKVDLKIDGPNQKSQVLNFEHRYEKDEGWGFPEFLKWDEMKNEYLVDGNLTVEAHVEIIETSGIGKEKIRTFDESQKDVSDLVVSVRNTKFYVAKMFLAAQSSFFKALLLGNFAESKKSEITLTGIDPTDFHYFLEVLYGEWAMDAIYSLFFSDLSLLPESTVEGVALLADMYDAPTAIRRCESFLLNESKKSLKKKLQMATRYHLENLKKKCLEEIKTATDLRSVLPADLNDLDPKVMSELFKKSISFH</sequence>
<organism evidence="4 5">
    <name type="scientific">Caenorhabditis nigoni</name>
    <dbReference type="NCBI Taxonomy" id="1611254"/>
    <lineage>
        <taxon>Eukaryota</taxon>
        <taxon>Metazoa</taxon>
        <taxon>Ecdysozoa</taxon>
        <taxon>Nematoda</taxon>
        <taxon>Chromadorea</taxon>
        <taxon>Rhabditida</taxon>
        <taxon>Rhabditina</taxon>
        <taxon>Rhabditomorpha</taxon>
        <taxon>Rhabditoidea</taxon>
        <taxon>Rhabditidae</taxon>
        <taxon>Peloderinae</taxon>
        <taxon>Caenorhabditis</taxon>
    </lineage>
</organism>
<keyword evidence="5" id="KW-1185">Reference proteome</keyword>
<dbReference type="EMBL" id="PDUG01000002">
    <property type="protein sequence ID" value="PIC47222.1"/>
    <property type="molecule type" value="Genomic_DNA"/>
</dbReference>
<dbReference type="Gene3D" id="2.60.210.10">
    <property type="entry name" value="Apoptosis, Tumor Necrosis Factor Receptor Associated Protein 2, Chain A"/>
    <property type="match status" value="1"/>
</dbReference>
<dbReference type="SMART" id="SM00061">
    <property type="entry name" value="MATH"/>
    <property type="match status" value="1"/>
</dbReference>
<gene>
    <name evidence="4" type="primary">Cnig_chr_II.g6649</name>
    <name evidence="4" type="ORF">B9Z55_006649</name>
</gene>
<dbReference type="PROSITE" id="PS50144">
    <property type="entry name" value="MATH"/>
    <property type="match status" value="1"/>
</dbReference>
<feature type="domain" description="MATH" evidence="3">
    <location>
        <begin position="101"/>
        <end position="230"/>
    </location>
</feature>
<dbReference type="SUPFAM" id="SSF54695">
    <property type="entry name" value="POZ domain"/>
    <property type="match status" value="1"/>
</dbReference>
<evidence type="ECO:0000259" key="2">
    <source>
        <dbReference type="PROSITE" id="PS50097"/>
    </source>
</evidence>
<feature type="domain" description="BTB" evidence="2">
    <location>
        <begin position="254"/>
        <end position="313"/>
    </location>
</feature>
<dbReference type="InterPro" id="IPR002083">
    <property type="entry name" value="MATH/TRAF_dom"/>
</dbReference>
<comment type="caution">
    <text evidence="4">The sequence shown here is derived from an EMBL/GenBank/DDBJ whole genome shotgun (WGS) entry which is preliminary data.</text>
</comment>
<protein>
    <recommendedName>
        <fullName evidence="6">BTB domain-containing protein</fullName>
    </recommendedName>
</protein>
<dbReference type="PANTHER" id="PTHR22743:SF165">
    <property type="entry name" value="BTB AND MATH DOMAIN CONTAINING-RELATED"/>
    <property type="match status" value="1"/>
</dbReference>
<dbReference type="Gene3D" id="3.30.710.10">
    <property type="entry name" value="Potassium Channel Kv1.1, Chain A"/>
    <property type="match status" value="1"/>
</dbReference>
<dbReference type="AlphaFoldDB" id="A0A2G5V652"/>
<feature type="region of interest" description="Disordered" evidence="1">
    <location>
        <begin position="1"/>
        <end position="27"/>
    </location>
</feature>
<dbReference type="Pfam" id="PF00651">
    <property type="entry name" value="BTB"/>
    <property type="match status" value="1"/>
</dbReference>
<name>A0A2G5V652_9PELO</name>
<dbReference type="SUPFAM" id="SSF49599">
    <property type="entry name" value="TRAF domain-like"/>
    <property type="match status" value="1"/>
</dbReference>
<proteinExistence type="predicted"/>
<dbReference type="InterPro" id="IPR008974">
    <property type="entry name" value="TRAF-like"/>
</dbReference>
<evidence type="ECO:0000259" key="3">
    <source>
        <dbReference type="PROSITE" id="PS50144"/>
    </source>
</evidence>